<organism evidence="1 2">
    <name type="scientific">Pseudohalioglobus lutimaris</name>
    <dbReference type="NCBI Taxonomy" id="1737061"/>
    <lineage>
        <taxon>Bacteria</taxon>
        <taxon>Pseudomonadati</taxon>
        <taxon>Pseudomonadota</taxon>
        <taxon>Gammaproteobacteria</taxon>
        <taxon>Cellvibrionales</taxon>
        <taxon>Halieaceae</taxon>
        <taxon>Pseudohalioglobus</taxon>
    </lineage>
</organism>
<sequence length="136" mass="15615">MVRVKSFWVLGLAILLAGLMLLEGSWQFVDDLRFSTVETELGFRGREQYQPTVVTRAATTRTINKLLAARPHHPDYLAAQANDLAWQAYWSDDRAEVADLLRRAVDSQEMAVAYRPARPQDRRLLLEYQQLVAQVK</sequence>
<proteinExistence type="predicted"/>
<gene>
    <name evidence="1" type="ORF">C0039_13075</name>
</gene>
<dbReference type="Proteomes" id="UP000235005">
    <property type="component" value="Unassembled WGS sequence"/>
</dbReference>
<dbReference type="RefSeq" id="WP_101518291.1">
    <property type="nucleotide sequence ID" value="NZ_PKUS01000016.1"/>
</dbReference>
<protein>
    <submittedName>
        <fullName evidence="1">Uncharacterized protein</fullName>
    </submittedName>
</protein>
<dbReference type="EMBL" id="PKUS01000016">
    <property type="protein sequence ID" value="PLW68322.1"/>
    <property type="molecule type" value="Genomic_DNA"/>
</dbReference>
<reference evidence="1 2" key="1">
    <citation type="submission" date="2018-01" db="EMBL/GenBank/DDBJ databases">
        <title>The draft genome sequence of Halioglobus lutimaris HF004.</title>
        <authorList>
            <person name="Du Z.-J."/>
            <person name="Shi M.-J."/>
        </authorList>
    </citation>
    <scope>NUCLEOTIDE SEQUENCE [LARGE SCALE GENOMIC DNA]</scope>
    <source>
        <strain evidence="1 2">HF004</strain>
    </source>
</reference>
<comment type="caution">
    <text evidence="1">The sequence shown here is derived from an EMBL/GenBank/DDBJ whole genome shotgun (WGS) entry which is preliminary data.</text>
</comment>
<evidence type="ECO:0000313" key="2">
    <source>
        <dbReference type="Proteomes" id="UP000235005"/>
    </source>
</evidence>
<accession>A0A2N5X1G7</accession>
<keyword evidence="2" id="KW-1185">Reference proteome</keyword>
<name>A0A2N5X1G7_9GAMM</name>
<dbReference type="AlphaFoldDB" id="A0A2N5X1G7"/>
<evidence type="ECO:0000313" key="1">
    <source>
        <dbReference type="EMBL" id="PLW68322.1"/>
    </source>
</evidence>